<comment type="similarity">
    <text evidence="2">Belongs to the complex I LYR family.</text>
</comment>
<name>A0A6A4IKC9_9AGAR</name>
<dbReference type="PANTHER" id="PTHR13675:SF0">
    <property type="entry name" value="LYR MOTIF-CONTAINING PROTEIN 2"/>
    <property type="match status" value="1"/>
</dbReference>
<dbReference type="OrthoDB" id="74240at2759"/>
<evidence type="ECO:0000313" key="9">
    <source>
        <dbReference type="Proteomes" id="UP000799118"/>
    </source>
</evidence>
<dbReference type="PANTHER" id="PTHR13675">
    <property type="entry name" value="LYR MOTIF-CONTAINING PROTEIN 2"/>
    <property type="match status" value="1"/>
</dbReference>
<evidence type="ECO:0000256" key="2">
    <source>
        <dbReference type="ARBA" id="ARBA00009508"/>
    </source>
</evidence>
<dbReference type="EMBL" id="ML769384">
    <property type="protein sequence ID" value="KAE9410909.1"/>
    <property type="molecule type" value="Genomic_DNA"/>
</dbReference>
<comment type="function">
    <text evidence="6">Involved in efficient integration of the N-module into mitochondrial respiratory chain complex I.</text>
</comment>
<dbReference type="Pfam" id="PF05347">
    <property type="entry name" value="Complex1_LYR"/>
    <property type="match status" value="1"/>
</dbReference>
<dbReference type="InterPro" id="IPR008011">
    <property type="entry name" value="Complex1_LYR_dom"/>
</dbReference>
<comment type="subcellular location">
    <subcellularLocation>
        <location evidence="1">Mitochondrion</location>
    </subcellularLocation>
</comment>
<organism evidence="8 9">
    <name type="scientific">Gymnopus androsaceus JB14</name>
    <dbReference type="NCBI Taxonomy" id="1447944"/>
    <lineage>
        <taxon>Eukaryota</taxon>
        <taxon>Fungi</taxon>
        <taxon>Dikarya</taxon>
        <taxon>Basidiomycota</taxon>
        <taxon>Agaricomycotina</taxon>
        <taxon>Agaricomycetes</taxon>
        <taxon>Agaricomycetidae</taxon>
        <taxon>Agaricales</taxon>
        <taxon>Marasmiineae</taxon>
        <taxon>Omphalotaceae</taxon>
        <taxon>Gymnopus</taxon>
    </lineage>
</organism>
<keyword evidence="9" id="KW-1185">Reference proteome</keyword>
<evidence type="ECO:0000256" key="3">
    <source>
        <dbReference type="ARBA" id="ARBA00022946"/>
    </source>
</evidence>
<keyword evidence="3" id="KW-0809">Transit peptide</keyword>
<dbReference type="AlphaFoldDB" id="A0A6A4IKC9"/>
<dbReference type="InterPro" id="IPR045293">
    <property type="entry name" value="Complex1_LYR_LYRM2"/>
</dbReference>
<reference evidence="8" key="1">
    <citation type="journal article" date="2019" name="Environ. Microbiol.">
        <title>Fungal ecological strategies reflected in gene transcription - a case study of two litter decomposers.</title>
        <authorList>
            <person name="Barbi F."/>
            <person name="Kohler A."/>
            <person name="Barry K."/>
            <person name="Baskaran P."/>
            <person name="Daum C."/>
            <person name="Fauchery L."/>
            <person name="Ihrmark K."/>
            <person name="Kuo A."/>
            <person name="LaButti K."/>
            <person name="Lipzen A."/>
            <person name="Morin E."/>
            <person name="Grigoriev I.V."/>
            <person name="Henrissat B."/>
            <person name="Lindahl B."/>
            <person name="Martin F."/>
        </authorList>
    </citation>
    <scope>NUCLEOTIDE SEQUENCE</scope>
    <source>
        <strain evidence="8">JB14</strain>
    </source>
</reference>
<proteinExistence type="inferred from homology"/>
<evidence type="ECO:0000259" key="7">
    <source>
        <dbReference type="Pfam" id="PF05347"/>
    </source>
</evidence>
<evidence type="ECO:0000313" key="8">
    <source>
        <dbReference type="EMBL" id="KAE9410909.1"/>
    </source>
</evidence>
<dbReference type="CDD" id="cd20262">
    <property type="entry name" value="Complex1_LYR_LYRM2"/>
    <property type="match status" value="1"/>
</dbReference>
<sequence length="73" mass="8560">TLKHFLLKKQVLDLYRLALISLSAIPDSSTRQETLGWVRSEFERNKNLTDVVAIEEKLKLGRRELKQVLPWAR</sequence>
<accession>A0A6A4IKC9</accession>
<feature type="non-terminal residue" evidence="8">
    <location>
        <position position="73"/>
    </location>
</feature>
<evidence type="ECO:0000256" key="5">
    <source>
        <dbReference type="ARBA" id="ARBA00026235"/>
    </source>
</evidence>
<feature type="non-terminal residue" evidence="8">
    <location>
        <position position="1"/>
    </location>
</feature>
<dbReference type="Proteomes" id="UP000799118">
    <property type="component" value="Unassembled WGS sequence"/>
</dbReference>
<evidence type="ECO:0000256" key="6">
    <source>
        <dbReference type="ARBA" id="ARBA00044735"/>
    </source>
</evidence>
<evidence type="ECO:0000256" key="1">
    <source>
        <dbReference type="ARBA" id="ARBA00004173"/>
    </source>
</evidence>
<feature type="domain" description="Complex 1 LYR protein" evidence="7">
    <location>
        <begin position="9"/>
        <end position="67"/>
    </location>
</feature>
<keyword evidence="4" id="KW-0496">Mitochondrion</keyword>
<gene>
    <name evidence="8" type="ORF">BT96DRAFT_803079</name>
</gene>
<evidence type="ECO:0000256" key="4">
    <source>
        <dbReference type="ARBA" id="ARBA00023128"/>
    </source>
</evidence>
<protein>
    <recommendedName>
        <fullName evidence="5">LYR motif-containing protein 2</fullName>
    </recommendedName>
</protein>
<dbReference type="GO" id="GO:0005739">
    <property type="term" value="C:mitochondrion"/>
    <property type="evidence" value="ECO:0007669"/>
    <property type="project" value="UniProtKB-SubCell"/>
</dbReference>